<dbReference type="Proteomes" id="UP000193944">
    <property type="component" value="Unassembled WGS sequence"/>
</dbReference>
<reference evidence="3 4" key="1">
    <citation type="submission" date="2016-08" db="EMBL/GenBank/DDBJ databases">
        <title>A Parts List for Fungal Cellulosomes Revealed by Comparative Genomics.</title>
        <authorList>
            <consortium name="DOE Joint Genome Institute"/>
            <person name="Haitjema C.H."/>
            <person name="Gilmore S.P."/>
            <person name="Henske J.K."/>
            <person name="Solomon K.V."/>
            <person name="De Groot R."/>
            <person name="Kuo A."/>
            <person name="Mondo S.J."/>
            <person name="Salamov A.A."/>
            <person name="Labutti K."/>
            <person name="Zhao Z."/>
            <person name="Chiniquy J."/>
            <person name="Barry K."/>
            <person name="Brewer H.M."/>
            <person name="Purvine S.O."/>
            <person name="Wright A.T."/>
            <person name="Boxma B."/>
            <person name="Van Alen T."/>
            <person name="Hackstein J.H."/>
            <person name="Baker S.E."/>
            <person name="Grigoriev I.V."/>
            <person name="O'Malley M.A."/>
        </authorList>
    </citation>
    <scope>NUCLEOTIDE SEQUENCE [LARGE SCALE GENOMIC DNA]</scope>
    <source>
        <strain evidence="3 4">S4</strain>
    </source>
</reference>
<keyword evidence="3" id="KW-0378">Hydrolase</keyword>
<proteinExistence type="predicted"/>
<dbReference type="PANTHER" id="PTHR43798">
    <property type="entry name" value="MONOACYLGLYCEROL LIPASE"/>
    <property type="match status" value="1"/>
</dbReference>
<name>A0A1Y1XG51_9FUNG</name>
<keyword evidence="1" id="KW-0472">Membrane</keyword>
<feature type="domain" description="AB hydrolase-1" evidence="2">
    <location>
        <begin position="101"/>
        <end position="217"/>
    </location>
</feature>
<dbReference type="AlphaFoldDB" id="A0A1Y1XG51"/>
<evidence type="ECO:0000313" key="3">
    <source>
        <dbReference type="EMBL" id="ORX84739.1"/>
    </source>
</evidence>
<evidence type="ECO:0000256" key="1">
    <source>
        <dbReference type="SAM" id="Phobius"/>
    </source>
</evidence>
<sequence>MDSKQLIDIQTHEVDLTLNNSTPENDINKNITKPKTKKSKVKKILFRIFSTIGVLILLYIILNVICMLYEKHKIKSYNYGTTLNVNGHKMNIKTVGESNKPTIVFLTGYIVPSPVIYYKPLTELLSKTYKVITIEPFGYGLSDTVDDVRTIEKIVPELHSCIEQLNLTNYYLMAHSLGGIYSLYYANQYPNEVIGVIGFDTTVPKINGNDEKMRNSLINASKKYYWFNFFGLNRMMSIFNKSNIIVPLPVKVYNYSDEDISIFRNLELAKGSNKNIMDEAVQSVHGLDIIDNMKYPKNMTLIHFDSSKYTKSIPNYEQLHIDVGSESISNEVIVLKGSHGEFLFKHNDVIVSKLNDFIKK</sequence>
<keyword evidence="1" id="KW-0812">Transmembrane</keyword>
<dbReference type="InterPro" id="IPR000073">
    <property type="entry name" value="AB_hydrolase_1"/>
</dbReference>
<dbReference type="InterPro" id="IPR029058">
    <property type="entry name" value="AB_hydrolase_fold"/>
</dbReference>
<feature type="transmembrane region" description="Helical" evidence="1">
    <location>
        <begin position="44"/>
        <end position="65"/>
    </location>
</feature>
<accession>A0A1Y1XG51</accession>
<dbReference type="GO" id="GO:0016787">
    <property type="term" value="F:hydrolase activity"/>
    <property type="evidence" value="ECO:0007669"/>
    <property type="project" value="UniProtKB-KW"/>
</dbReference>
<organism evidence="3 4">
    <name type="scientific">Anaeromyces robustus</name>
    <dbReference type="NCBI Taxonomy" id="1754192"/>
    <lineage>
        <taxon>Eukaryota</taxon>
        <taxon>Fungi</taxon>
        <taxon>Fungi incertae sedis</taxon>
        <taxon>Chytridiomycota</taxon>
        <taxon>Chytridiomycota incertae sedis</taxon>
        <taxon>Neocallimastigomycetes</taxon>
        <taxon>Neocallimastigales</taxon>
        <taxon>Neocallimastigaceae</taxon>
        <taxon>Anaeromyces</taxon>
    </lineage>
</organism>
<dbReference type="OrthoDB" id="408373at2759"/>
<dbReference type="STRING" id="1754192.A0A1Y1XG51"/>
<dbReference type="EMBL" id="MCFG01000046">
    <property type="protein sequence ID" value="ORX84739.1"/>
    <property type="molecule type" value="Genomic_DNA"/>
</dbReference>
<reference evidence="3 4" key="2">
    <citation type="submission" date="2016-08" db="EMBL/GenBank/DDBJ databases">
        <title>Pervasive Adenine N6-methylation of Active Genes in Fungi.</title>
        <authorList>
            <consortium name="DOE Joint Genome Institute"/>
            <person name="Mondo S.J."/>
            <person name="Dannebaum R.O."/>
            <person name="Kuo R.C."/>
            <person name="Labutti K."/>
            <person name="Haridas S."/>
            <person name="Kuo A."/>
            <person name="Salamov A."/>
            <person name="Ahrendt S.R."/>
            <person name="Lipzen A."/>
            <person name="Sullivan W."/>
            <person name="Andreopoulos W.B."/>
            <person name="Clum A."/>
            <person name="Lindquist E."/>
            <person name="Daum C."/>
            <person name="Ramamoorthy G.K."/>
            <person name="Gryganskyi A."/>
            <person name="Culley D."/>
            <person name="Magnuson J.K."/>
            <person name="James T.Y."/>
            <person name="O'Malley M.A."/>
            <person name="Stajich J.E."/>
            <person name="Spatafora J.W."/>
            <person name="Visel A."/>
            <person name="Grigoriev I.V."/>
        </authorList>
    </citation>
    <scope>NUCLEOTIDE SEQUENCE [LARGE SCALE GENOMIC DNA]</scope>
    <source>
        <strain evidence="3 4">S4</strain>
    </source>
</reference>
<gene>
    <name evidence="3" type="ORF">BCR32DRAFT_266097</name>
</gene>
<dbReference type="InterPro" id="IPR050266">
    <property type="entry name" value="AB_hydrolase_sf"/>
</dbReference>
<dbReference type="SUPFAM" id="SSF53474">
    <property type="entry name" value="alpha/beta-Hydrolases"/>
    <property type="match status" value="1"/>
</dbReference>
<dbReference type="Pfam" id="PF00561">
    <property type="entry name" value="Abhydrolase_1"/>
    <property type="match status" value="1"/>
</dbReference>
<evidence type="ECO:0000313" key="4">
    <source>
        <dbReference type="Proteomes" id="UP000193944"/>
    </source>
</evidence>
<evidence type="ECO:0000259" key="2">
    <source>
        <dbReference type="Pfam" id="PF00561"/>
    </source>
</evidence>
<dbReference type="Gene3D" id="3.40.50.1820">
    <property type="entry name" value="alpha/beta hydrolase"/>
    <property type="match status" value="1"/>
</dbReference>
<protein>
    <submittedName>
        <fullName evidence="3">Alpha/beta-hydrolase</fullName>
    </submittedName>
</protein>
<comment type="caution">
    <text evidence="3">The sequence shown here is derived from an EMBL/GenBank/DDBJ whole genome shotgun (WGS) entry which is preliminary data.</text>
</comment>
<keyword evidence="1" id="KW-1133">Transmembrane helix</keyword>
<keyword evidence="4" id="KW-1185">Reference proteome</keyword>